<organism evidence="1">
    <name type="scientific">marine metagenome</name>
    <dbReference type="NCBI Taxonomy" id="408172"/>
    <lineage>
        <taxon>unclassified sequences</taxon>
        <taxon>metagenomes</taxon>
        <taxon>ecological metagenomes</taxon>
    </lineage>
</organism>
<dbReference type="PROSITE" id="PS51257">
    <property type="entry name" value="PROKAR_LIPOPROTEIN"/>
    <property type="match status" value="1"/>
</dbReference>
<reference evidence="1" key="1">
    <citation type="submission" date="2018-05" db="EMBL/GenBank/DDBJ databases">
        <authorList>
            <person name="Lanie J.A."/>
            <person name="Ng W.-L."/>
            <person name="Kazmierczak K.M."/>
            <person name="Andrzejewski T.M."/>
            <person name="Davidsen T.M."/>
            <person name="Wayne K.J."/>
            <person name="Tettelin H."/>
            <person name="Glass J.I."/>
            <person name="Rusch D."/>
            <person name="Podicherti R."/>
            <person name="Tsui H.-C.T."/>
            <person name="Winkler M.E."/>
        </authorList>
    </citation>
    <scope>NUCLEOTIDE SEQUENCE</scope>
</reference>
<accession>A0A382HD98</accession>
<dbReference type="SUPFAM" id="SSF82185">
    <property type="entry name" value="Histone H3 K4-specific methyltransferase SET7/9 N-terminal domain"/>
    <property type="match status" value="1"/>
</dbReference>
<gene>
    <name evidence="1" type="ORF">METZ01_LOCUS237919</name>
</gene>
<proteinExistence type="predicted"/>
<evidence type="ECO:0000313" key="1">
    <source>
        <dbReference type="EMBL" id="SVB85065.1"/>
    </source>
</evidence>
<dbReference type="Gene3D" id="2.20.110.10">
    <property type="entry name" value="Histone H3 K4-specific methyltransferase SET7/9 N-terminal domain"/>
    <property type="match status" value="1"/>
</dbReference>
<name>A0A382HD98_9ZZZZ</name>
<dbReference type="AlphaFoldDB" id="A0A382HD98"/>
<dbReference type="EMBL" id="UINC01060497">
    <property type="protein sequence ID" value="SVB85065.1"/>
    <property type="molecule type" value="Genomic_DNA"/>
</dbReference>
<sequence length="175" mass="20349">MKRVLSIVTVVLFGCSDEPVDMEAVLYDRSGQYITGDNYSNFFFYNQKVYNGPAFNRFRSGEKREQGVLKNGFKSGMWTGWNKKGEKKYSGEYGRGKAHGKWTGYHTNGEKKYEGLYEQGFQAGKWVYYDEKGRKNLEENYYICTEKCQDEHPPNRRGVAYICEKLGKITDTKKL</sequence>
<evidence type="ECO:0008006" key="2">
    <source>
        <dbReference type="Google" id="ProtNLM"/>
    </source>
</evidence>
<protein>
    <recommendedName>
        <fullName evidence="2">MORN repeat protein</fullName>
    </recommendedName>
</protein>